<evidence type="ECO:0000256" key="5">
    <source>
        <dbReference type="ARBA" id="ARBA00023136"/>
    </source>
</evidence>
<evidence type="ECO:0000256" key="3">
    <source>
        <dbReference type="ARBA" id="ARBA00022692"/>
    </source>
</evidence>
<evidence type="ECO:0000256" key="7">
    <source>
        <dbReference type="ARBA" id="ARBA00023180"/>
    </source>
</evidence>
<keyword evidence="10" id="KW-1185">Reference proteome</keyword>
<organism evidence="9 10">
    <name type="scientific">Folsomia candida</name>
    <name type="common">Springtail</name>
    <dbReference type="NCBI Taxonomy" id="158441"/>
    <lineage>
        <taxon>Eukaryota</taxon>
        <taxon>Metazoa</taxon>
        <taxon>Ecdysozoa</taxon>
        <taxon>Arthropoda</taxon>
        <taxon>Hexapoda</taxon>
        <taxon>Collembola</taxon>
        <taxon>Entomobryomorpha</taxon>
        <taxon>Isotomoidea</taxon>
        <taxon>Isotomidae</taxon>
        <taxon>Proisotominae</taxon>
        <taxon>Folsomia</taxon>
    </lineage>
</organism>
<accession>A0A226E8I7</accession>
<keyword evidence="2" id="KW-1003">Cell membrane</keyword>
<sequence>MTTRSRIPMRCTSEIDLRDGNFAPVVAKHTSEREEWCVQDPDTTTPTVMTVILDRKTLTLNKLAWEIFSKANVTLTKNIDCSMVKHVQMKFDAANRLSDPAVTAIHTAVKGYQFLTCYAEPYISLGFYLNPFQPELWAVLGTTIVSITALATFVHSFIGTLKHEHFSALMYVLASLFEEEGFMPSRIEKHNFFRISLGIWSLISVVLTNGYNGIMISELNSPRSLSHPETFDRLDCNTKFGLVLKSVDFNDKLLMQLGESTLKEIEHDIRMWNDKFNSFFSQIVDLSRWVPFNSGTYRIDINNTHVDNDCYRLLSTFQPTYEIPTFLVVLFNLALDYTDLSSNHSHSMFRYLSLFSSKHAFYPKGFSYLNDNLSYSVVQRQIEREVVQCGKTVFVGRTSEVKLEYEFLSKKYPDVQFFMSTEAVQSYPTGILIQHGWKSRVVQSLKGVTESGIWTHTKEQELRLKNLNRPAVVIMENSKDFKPTNIATLRGSWPTVFILVGSLISVTILVFITEFRRSIGLSIAKMYCLIPFRHSRKRMVAEAVLVIPVAVCDISKTN</sequence>
<dbReference type="Proteomes" id="UP000198287">
    <property type="component" value="Unassembled WGS sequence"/>
</dbReference>
<evidence type="ECO:0000256" key="6">
    <source>
        <dbReference type="ARBA" id="ARBA00023170"/>
    </source>
</evidence>
<dbReference type="GO" id="GO:0005886">
    <property type="term" value="C:plasma membrane"/>
    <property type="evidence" value="ECO:0007669"/>
    <property type="project" value="UniProtKB-SubCell"/>
</dbReference>
<feature type="transmembrane region" description="Helical" evidence="8">
    <location>
        <begin position="491"/>
        <end position="512"/>
    </location>
</feature>
<evidence type="ECO:0000256" key="2">
    <source>
        <dbReference type="ARBA" id="ARBA00022475"/>
    </source>
</evidence>
<proteinExistence type="predicted"/>
<reference evidence="9 10" key="1">
    <citation type="submission" date="2015-12" db="EMBL/GenBank/DDBJ databases">
        <title>The genome of Folsomia candida.</title>
        <authorList>
            <person name="Faddeeva A."/>
            <person name="Derks M.F."/>
            <person name="Anvar Y."/>
            <person name="Smit S."/>
            <person name="Van Straalen N."/>
            <person name="Roelofs D."/>
        </authorList>
    </citation>
    <scope>NUCLEOTIDE SEQUENCE [LARGE SCALE GENOMIC DNA]</scope>
    <source>
        <strain evidence="9 10">VU population</strain>
        <tissue evidence="9">Whole body</tissue>
    </source>
</reference>
<dbReference type="OrthoDB" id="8299140at2759"/>
<gene>
    <name evidence="9" type="ORF">Fcan01_11250</name>
</gene>
<keyword evidence="6" id="KW-0675">Receptor</keyword>
<dbReference type="AlphaFoldDB" id="A0A226E8I7"/>
<name>A0A226E8I7_FOLCA</name>
<dbReference type="Gene3D" id="1.10.287.70">
    <property type="match status" value="1"/>
</dbReference>
<keyword evidence="3 8" id="KW-0812">Transmembrane</keyword>
<protein>
    <submittedName>
        <fullName evidence="9">Uncharacterized protein</fullName>
    </submittedName>
</protein>
<comment type="caution">
    <text evidence="9">The sequence shown here is derived from an EMBL/GenBank/DDBJ whole genome shotgun (WGS) entry which is preliminary data.</text>
</comment>
<feature type="transmembrane region" description="Helical" evidence="8">
    <location>
        <begin position="192"/>
        <end position="211"/>
    </location>
</feature>
<keyword evidence="5 8" id="KW-0472">Membrane</keyword>
<evidence type="ECO:0000313" key="9">
    <source>
        <dbReference type="EMBL" id="OXA53882.1"/>
    </source>
</evidence>
<evidence type="ECO:0000256" key="8">
    <source>
        <dbReference type="SAM" id="Phobius"/>
    </source>
</evidence>
<evidence type="ECO:0000313" key="10">
    <source>
        <dbReference type="Proteomes" id="UP000198287"/>
    </source>
</evidence>
<keyword evidence="4 8" id="KW-1133">Transmembrane helix</keyword>
<dbReference type="InterPro" id="IPR052192">
    <property type="entry name" value="Insect_Ionotropic_Sensory_Rcpt"/>
</dbReference>
<dbReference type="PANTHER" id="PTHR42643:SF24">
    <property type="entry name" value="IONOTROPIC RECEPTOR 60A"/>
    <property type="match status" value="1"/>
</dbReference>
<keyword evidence="7" id="KW-0325">Glycoprotein</keyword>
<evidence type="ECO:0000256" key="4">
    <source>
        <dbReference type="ARBA" id="ARBA00022989"/>
    </source>
</evidence>
<dbReference type="PANTHER" id="PTHR42643">
    <property type="entry name" value="IONOTROPIC RECEPTOR 20A-RELATED"/>
    <property type="match status" value="1"/>
</dbReference>
<comment type="subcellular location">
    <subcellularLocation>
        <location evidence="1">Cell membrane</location>
        <topology evidence="1">Multi-pass membrane protein</topology>
    </subcellularLocation>
</comment>
<dbReference type="EMBL" id="LNIX01000005">
    <property type="protein sequence ID" value="OXA53882.1"/>
    <property type="molecule type" value="Genomic_DNA"/>
</dbReference>
<evidence type="ECO:0000256" key="1">
    <source>
        <dbReference type="ARBA" id="ARBA00004651"/>
    </source>
</evidence>